<evidence type="ECO:0000256" key="1">
    <source>
        <dbReference type="ARBA" id="ARBA00004429"/>
    </source>
</evidence>
<feature type="transmembrane region" description="Helical" evidence="6">
    <location>
        <begin position="304"/>
        <end position="323"/>
    </location>
</feature>
<dbReference type="SUPFAM" id="SSF103473">
    <property type="entry name" value="MFS general substrate transporter"/>
    <property type="match status" value="1"/>
</dbReference>
<keyword evidence="2" id="KW-1003">Cell membrane</keyword>
<feature type="transmembrane region" description="Helical" evidence="6">
    <location>
        <begin position="495"/>
        <end position="513"/>
    </location>
</feature>
<dbReference type="Proteomes" id="UP000627521">
    <property type="component" value="Unassembled WGS sequence"/>
</dbReference>
<dbReference type="Pfam" id="PF07690">
    <property type="entry name" value="MFS_1"/>
    <property type="match status" value="1"/>
</dbReference>
<name>A0ABR8LWD1_9FLAO</name>
<feature type="transmembrane region" description="Helical" evidence="6">
    <location>
        <begin position="82"/>
        <end position="99"/>
    </location>
</feature>
<dbReference type="InterPro" id="IPR050375">
    <property type="entry name" value="MFS_TsgA-like"/>
</dbReference>
<evidence type="ECO:0000256" key="2">
    <source>
        <dbReference type="ARBA" id="ARBA00022475"/>
    </source>
</evidence>
<feature type="transmembrane region" description="Helical" evidence="6">
    <location>
        <begin position="274"/>
        <end position="292"/>
    </location>
</feature>
<dbReference type="InterPro" id="IPR036259">
    <property type="entry name" value="MFS_trans_sf"/>
</dbReference>
<keyword evidence="4 6" id="KW-1133">Transmembrane helix</keyword>
<keyword evidence="5 6" id="KW-0472">Membrane</keyword>
<evidence type="ECO:0000256" key="3">
    <source>
        <dbReference type="ARBA" id="ARBA00022692"/>
    </source>
</evidence>
<evidence type="ECO:0000313" key="8">
    <source>
        <dbReference type="Proteomes" id="UP000627521"/>
    </source>
</evidence>
<feature type="transmembrane region" description="Helical" evidence="6">
    <location>
        <begin position="463"/>
        <end position="488"/>
    </location>
</feature>
<feature type="transmembrane region" description="Helical" evidence="6">
    <location>
        <begin position="439"/>
        <end position="457"/>
    </location>
</feature>
<accession>A0ABR8LWD1</accession>
<evidence type="ECO:0000313" key="7">
    <source>
        <dbReference type="EMBL" id="MBD3864011.1"/>
    </source>
</evidence>
<feature type="transmembrane region" description="Helical" evidence="6">
    <location>
        <begin position="111"/>
        <end position="130"/>
    </location>
</feature>
<evidence type="ECO:0000256" key="4">
    <source>
        <dbReference type="ARBA" id="ARBA00022989"/>
    </source>
</evidence>
<keyword evidence="3 6" id="KW-0812">Transmembrane</keyword>
<proteinExistence type="predicted"/>
<dbReference type="InterPro" id="IPR011701">
    <property type="entry name" value="MFS"/>
</dbReference>
<organism evidence="7 8">
    <name type="scientific">Olleya marilimosa</name>
    <dbReference type="NCBI Taxonomy" id="272164"/>
    <lineage>
        <taxon>Bacteria</taxon>
        <taxon>Pseudomonadati</taxon>
        <taxon>Bacteroidota</taxon>
        <taxon>Flavobacteriia</taxon>
        <taxon>Flavobacteriales</taxon>
        <taxon>Flavobacteriaceae</taxon>
    </lineage>
</organism>
<feature type="transmembrane region" description="Helical" evidence="6">
    <location>
        <begin position="240"/>
        <end position="259"/>
    </location>
</feature>
<feature type="transmembrane region" description="Helical" evidence="6">
    <location>
        <begin position="519"/>
        <end position="541"/>
    </location>
</feature>
<dbReference type="Gene3D" id="1.20.1250.20">
    <property type="entry name" value="MFS general substrate transporter like domains"/>
    <property type="match status" value="2"/>
</dbReference>
<gene>
    <name evidence="7" type="ORF">IEG06_11160</name>
</gene>
<feature type="transmembrane region" description="Helical" evidence="6">
    <location>
        <begin position="12"/>
        <end position="38"/>
    </location>
</feature>
<feature type="transmembrane region" description="Helical" evidence="6">
    <location>
        <begin position="357"/>
        <end position="377"/>
    </location>
</feature>
<feature type="transmembrane region" description="Helical" evidence="6">
    <location>
        <begin position="50"/>
        <end position="70"/>
    </location>
</feature>
<dbReference type="EMBL" id="JACXXH010000006">
    <property type="protein sequence ID" value="MBD3864011.1"/>
    <property type="molecule type" value="Genomic_DNA"/>
</dbReference>
<sequence length="554" mass="59916">MENQNNKSALTTLVTVFFFWGFIAASNSVFIPFCKTYFDIDQFQSQLVDFAFYGAYYIGALLLFIISSTIKKDILNAWGYKNGIIYGLLLSAIGAFVMYPATAGAEQGQTSIFYFVLIALFIVGLGFSLQQTTANPFAIALGDPKTGSHRLNLAGGINSFGTTIGPIVVAFIIFGSTPLSGDELAAMIKNNEITLNTVQMLYLGVGVLFLLAAALFYFSKKLPALKSETAFEPANKAKNLLIVLTLIIISCFGYIFSTYTGNEVALEALENKRLVFLIIALAAVVGCLLFAYSSSSKKSEGWGAMKYPQLVLGMLAIFTYVGVEVTVGSNLGELLKKAVDGTNLNELGLPILNDAQIAPYISLYWGGLMVGRWVGAITVFNPSKGLKKWLLIIVPYVAFGVILLVNFGKYSSNQILFFAICVAVQIGGFFYAKDNPVTTLKTFSLLGVLAMVIGLLTSGNVALFAFLSGGLFCSIMWPCIFTLSIAGLGKYTSQGSAFLIMMILGGAIIPPLQGKLADVFGIQTSYIMAVLCFGYLLFYTFRTKSILDKQGVTY</sequence>
<comment type="caution">
    <text evidence="7">The sequence shown here is derived from an EMBL/GenBank/DDBJ whole genome shotgun (WGS) entry which is preliminary data.</text>
</comment>
<dbReference type="PANTHER" id="PTHR43702:SF3">
    <property type="entry name" value="PROTEIN TSGA"/>
    <property type="match status" value="1"/>
</dbReference>
<feature type="transmembrane region" description="Helical" evidence="6">
    <location>
        <begin position="151"/>
        <end position="174"/>
    </location>
</feature>
<dbReference type="PANTHER" id="PTHR43702">
    <property type="entry name" value="L-FUCOSE-PROTON SYMPORTER"/>
    <property type="match status" value="1"/>
</dbReference>
<protein>
    <submittedName>
        <fullName evidence="7">MFS transporter</fullName>
    </submittedName>
</protein>
<comment type="subcellular location">
    <subcellularLocation>
        <location evidence="1">Cell inner membrane</location>
        <topology evidence="1">Multi-pass membrane protein</topology>
    </subcellularLocation>
</comment>
<feature type="transmembrane region" description="Helical" evidence="6">
    <location>
        <begin position="389"/>
        <end position="408"/>
    </location>
</feature>
<evidence type="ECO:0000256" key="5">
    <source>
        <dbReference type="ARBA" id="ARBA00023136"/>
    </source>
</evidence>
<evidence type="ECO:0000256" key="6">
    <source>
        <dbReference type="SAM" id="Phobius"/>
    </source>
</evidence>
<keyword evidence="8" id="KW-1185">Reference proteome</keyword>
<dbReference type="RefSeq" id="WP_191100284.1">
    <property type="nucleotide sequence ID" value="NZ_JACXXF010000006.1"/>
</dbReference>
<feature type="transmembrane region" description="Helical" evidence="6">
    <location>
        <begin position="200"/>
        <end position="219"/>
    </location>
</feature>
<feature type="transmembrane region" description="Helical" evidence="6">
    <location>
        <begin position="414"/>
        <end position="432"/>
    </location>
</feature>
<reference evidence="7 8" key="1">
    <citation type="submission" date="2020-09" db="EMBL/GenBank/DDBJ databases">
        <title>Bacillus nautilus sp. nov., Chryseoglobus crepusculi sp. nov, and Psychrobacter noctis sp. nov., isolated from deep-sea sponges from the equatorial Atlantic.</title>
        <authorList>
            <person name="Stennett H.L."/>
            <person name="Williams S.E."/>
        </authorList>
    </citation>
    <scope>NUCLEOTIDE SEQUENCE [LARGE SCALE GENOMIC DNA]</scope>
    <source>
        <strain evidence="7 8">28M-24</strain>
    </source>
</reference>